<dbReference type="EMBL" id="CP036434">
    <property type="protein sequence ID" value="QDV07301.1"/>
    <property type="molecule type" value="Genomic_DNA"/>
</dbReference>
<dbReference type="AlphaFoldDB" id="A0A518ET81"/>
<keyword evidence="3" id="KW-1185">Reference proteome</keyword>
<sequence>METWQPPLDTPTTQKAGLRFGDKGTHTSRTMMLAEISELLEATPPEADRAAYAEAIIEDNVLGKQTAATRRLTNQRLGELYGLDPGVPLFRVLRRLWTADEPGRPLIALLCALARDPLLRATAPAVLQLPEGSELIRANLLNVIRETVGQRLNDSVLDKVARNTASSWSQSGHLEGRVRKVRQRVDPTPGSLAAALWLGTAEGLAGEQLLECQWARVLDRTGAQLIPIVLQAKQLGLIHARIGGGVIEIDASRLDAIQLGS</sequence>
<accession>A0A518ET81</accession>
<protein>
    <submittedName>
        <fullName evidence="2">Uncharacterized protein</fullName>
    </submittedName>
</protein>
<reference evidence="2 3" key="1">
    <citation type="submission" date="2019-02" db="EMBL/GenBank/DDBJ databases">
        <title>Deep-cultivation of Planctomycetes and their phenomic and genomic characterization uncovers novel biology.</title>
        <authorList>
            <person name="Wiegand S."/>
            <person name="Jogler M."/>
            <person name="Boedeker C."/>
            <person name="Pinto D."/>
            <person name="Vollmers J."/>
            <person name="Rivas-Marin E."/>
            <person name="Kohn T."/>
            <person name="Peeters S.H."/>
            <person name="Heuer A."/>
            <person name="Rast P."/>
            <person name="Oberbeckmann S."/>
            <person name="Bunk B."/>
            <person name="Jeske O."/>
            <person name="Meyerdierks A."/>
            <person name="Storesund J.E."/>
            <person name="Kallscheuer N."/>
            <person name="Luecker S."/>
            <person name="Lage O.M."/>
            <person name="Pohl T."/>
            <person name="Merkel B.J."/>
            <person name="Hornburger P."/>
            <person name="Mueller R.-W."/>
            <person name="Bruemmer F."/>
            <person name="Labrenz M."/>
            <person name="Spormann A.M."/>
            <person name="Op den Camp H."/>
            <person name="Overmann J."/>
            <person name="Amann R."/>
            <person name="Jetten M.S.M."/>
            <person name="Mascher T."/>
            <person name="Medema M.H."/>
            <person name="Devos D.P."/>
            <person name="Kaster A.-K."/>
            <person name="Ovreas L."/>
            <person name="Rohde M."/>
            <person name="Galperin M.Y."/>
            <person name="Jogler C."/>
        </authorList>
    </citation>
    <scope>NUCLEOTIDE SEQUENCE [LARGE SCALE GENOMIC DNA]</scope>
    <source>
        <strain evidence="2 3">Poly30</strain>
    </source>
</reference>
<evidence type="ECO:0000256" key="1">
    <source>
        <dbReference type="SAM" id="MobiDB-lite"/>
    </source>
</evidence>
<proteinExistence type="predicted"/>
<organism evidence="2 3">
    <name type="scientific">Saltatorellus ferox</name>
    <dbReference type="NCBI Taxonomy" id="2528018"/>
    <lineage>
        <taxon>Bacteria</taxon>
        <taxon>Pseudomonadati</taxon>
        <taxon>Planctomycetota</taxon>
        <taxon>Planctomycetia</taxon>
        <taxon>Planctomycetia incertae sedis</taxon>
        <taxon>Saltatorellus</taxon>
    </lineage>
</organism>
<dbReference type="Proteomes" id="UP000320390">
    <property type="component" value="Chromosome"/>
</dbReference>
<name>A0A518ET81_9BACT</name>
<evidence type="ECO:0000313" key="3">
    <source>
        <dbReference type="Proteomes" id="UP000320390"/>
    </source>
</evidence>
<gene>
    <name evidence="2" type="ORF">Poly30_28240</name>
</gene>
<evidence type="ECO:0000313" key="2">
    <source>
        <dbReference type="EMBL" id="QDV07301.1"/>
    </source>
</evidence>
<feature type="region of interest" description="Disordered" evidence="1">
    <location>
        <begin position="1"/>
        <end position="21"/>
    </location>
</feature>